<comment type="caution">
    <text evidence="1">The sequence shown here is derived from an EMBL/GenBank/DDBJ whole genome shotgun (WGS) entry which is preliminary data.</text>
</comment>
<keyword evidence="2" id="KW-1185">Reference proteome</keyword>
<proteinExistence type="predicted"/>
<reference evidence="1 2" key="1">
    <citation type="submission" date="2019-06" db="EMBL/GenBank/DDBJ databases">
        <title>Sequencing the genomes of 1000 actinobacteria strains.</title>
        <authorList>
            <person name="Klenk H.-P."/>
        </authorList>
    </citation>
    <scope>NUCLEOTIDE SEQUENCE [LARGE SCALE GENOMIC DNA]</scope>
    <source>
        <strain evidence="1 2">DSM 45456</strain>
    </source>
</reference>
<evidence type="ECO:0000313" key="2">
    <source>
        <dbReference type="Proteomes" id="UP000316628"/>
    </source>
</evidence>
<dbReference type="RefSeq" id="WP_141978477.1">
    <property type="nucleotide sequence ID" value="NZ_VFPP01000001.1"/>
</dbReference>
<organism evidence="1 2">
    <name type="scientific">Saccharothrix saharensis</name>
    <dbReference type="NCBI Taxonomy" id="571190"/>
    <lineage>
        <taxon>Bacteria</taxon>
        <taxon>Bacillati</taxon>
        <taxon>Actinomycetota</taxon>
        <taxon>Actinomycetes</taxon>
        <taxon>Pseudonocardiales</taxon>
        <taxon>Pseudonocardiaceae</taxon>
        <taxon>Saccharothrix</taxon>
    </lineage>
</organism>
<sequence>MPGTGNVPPIPDWKKEDPPDWIKDDVVKMLRYAVADRLYTRSPIQSGPSGWFHDHAEQARQATWDESEVIGLLEEHGCLIAGQTRVLKDESGEPFNADHMEITPAGRELFARLTSER</sequence>
<gene>
    <name evidence="1" type="ORF">FHX81_2788</name>
</gene>
<dbReference type="OrthoDB" id="3687824at2"/>
<accession>A0A543JC80</accession>
<protein>
    <submittedName>
        <fullName evidence="1">Uncharacterized protein</fullName>
    </submittedName>
</protein>
<dbReference type="AlphaFoldDB" id="A0A543JC80"/>
<dbReference type="Proteomes" id="UP000316628">
    <property type="component" value="Unassembled WGS sequence"/>
</dbReference>
<dbReference type="EMBL" id="VFPP01000001">
    <property type="protein sequence ID" value="TQM80457.1"/>
    <property type="molecule type" value="Genomic_DNA"/>
</dbReference>
<name>A0A543JC80_9PSEU</name>
<evidence type="ECO:0000313" key="1">
    <source>
        <dbReference type="EMBL" id="TQM80457.1"/>
    </source>
</evidence>